<dbReference type="RefSeq" id="WP_212521747.1">
    <property type="nucleotide sequence ID" value="NZ_JAGSOH010000144.1"/>
</dbReference>
<feature type="region of interest" description="Disordered" evidence="1">
    <location>
        <begin position="1"/>
        <end position="28"/>
    </location>
</feature>
<dbReference type="AlphaFoldDB" id="A0A941IN32"/>
<evidence type="ECO:0000313" key="3">
    <source>
        <dbReference type="Proteomes" id="UP000676325"/>
    </source>
</evidence>
<proteinExistence type="predicted"/>
<gene>
    <name evidence="2" type="ORF">KDK95_30255</name>
</gene>
<dbReference type="Proteomes" id="UP000676325">
    <property type="component" value="Unassembled WGS sequence"/>
</dbReference>
<evidence type="ECO:0000256" key="1">
    <source>
        <dbReference type="SAM" id="MobiDB-lite"/>
    </source>
</evidence>
<dbReference type="EMBL" id="JAGSOH010000144">
    <property type="protein sequence ID" value="MBR7830623.1"/>
    <property type="molecule type" value="Genomic_DNA"/>
</dbReference>
<keyword evidence="3" id="KW-1185">Reference proteome</keyword>
<organism evidence="2 3">
    <name type="scientific">Actinospica acidithermotolerans</name>
    <dbReference type="NCBI Taxonomy" id="2828514"/>
    <lineage>
        <taxon>Bacteria</taxon>
        <taxon>Bacillati</taxon>
        <taxon>Actinomycetota</taxon>
        <taxon>Actinomycetes</taxon>
        <taxon>Catenulisporales</taxon>
        <taxon>Actinospicaceae</taxon>
        <taxon>Actinospica</taxon>
    </lineage>
</organism>
<reference evidence="2" key="1">
    <citation type="submission" date="2021-04" db="EMBL/GenBank/DDBJ databases">
        <title>Genome based classification of Actinospica acidithermotolerans sp. nov., an actinobacterium isolated from an Indonesian hot spring.</title>
        <authorList>
            <person name="Kusuma A.B."/>
            <person name="Putra K.E."/>
            <person name="Nafisah S."/>
            <person name="Loh J."/>
            <person name="Nouioui I."/>
            <person name="Goodfellow M."/>
        </authorList>
    </citation>
    <scope>NUCLEOTIDE SEQUENCE</scope>
    <source>
        <strain evidence="2">MGRD01-02</strain>
    </source>
</reference>
<feature type="compositionally biased region" description="Polar residues" evidence="1">
    <location>
        <begin position="1"/>
        <end position="11"/>
    </location>
</feature>
<protein>
    <submittedName>
        <fullName evidence="2">Uncharacterized protein</fullName>
    </submittedName>
</protein>
<sequence>MNQTPETTETDTAPGAANNPVPTPTGQDAASTLRAVLAIPFHRYDDDRWAGRILEYAPGPAETVRALREILGKRHKGRHRVREAISELIYDHPVGWERLGPDPNAPGGARRARERAPGACRCHLPDGTPRPGLTRAERQALVAAEWGRAAVRGEAPALDPGGDGAPWRISGSSTLPARVEHVFLLDGDVIEVFARDDSADRNNVRDGLLRGFSPVARVHATRPMDWAEFGPRLDAASAEVRSRPRTDWNRVHAVDALTRAAKELESVPAHADLLLYMLGKHTGQEGTRQMAEGALAEAGGVHGAELPALLLRASRAEQVRLLREAARLMDRPDTAPPHLAPHPSRT</sequence>
<evidence type="ECO:0000313" key="2">
    <source>
        <dbReference type="EMBL" id="MBR7830623.1"/>
    </source>
</evidence>
<comment type="caution">
    <text evidence="2">The sequence shown here is derived from an EMBL/GenBank/DDBJ whole genome shotgun (WGS) entry which is preliminary data.</text>
</comment>
<accession>A0A941IN32</accession>
<name>A0A941IN32_9ACTN</name>